<evidence type="ECO:0000313" key="4">
    <source>
        <dbReference type="EMBL" id="KAK1366317.1"/>
    </source>
</evidence>
<reference evidence="4" key="2">
    <citation type="submission" date="2023-05" db="EMBL/GenBank/DDBJ databases">
        <authorList>
            <person name="Schelkunov M.I."/>
        </authorList>
    </citation>
    <scope>NUCLEOTIDE SEQUENCE</scope>
    <source>
        <strain evidence="4">Hsosn_3</strain>
        <tissue evidence="4">Leaf</tissue>
    </source>
</reference>
<dbReference type="EMBL" id="JAUIZM010000009">
    <property type="protein sequence ID" value="KAK1366317.1"/>
    <property type="molecule type" value="Genomic_DNA"/>
</dbReference>
<dbReference type="InterPro" id="IPR001584">
    <property type="entry name" value="Integrase_cat-core"/>
</dbReference>
<dbReference type="InterPro" id="IPR025724">
    <property type="entry name" value="GAG-pre-integrase_dom"/>
</dbReference>
<dbReference type="GO" id="GO:0015074">
    <property type="term" value="P:DNA integration"/>
    <property type="evidence" value="ECO:0007669"/>
    <property type="project" value="InterPro"/>
</dbReference>
<dbReference type="GO" id="GO:0006508">
    <property type="term" value="P:proteolysis"/>
    <property type="evidence" value="ECO:0007669"/>
    <property type="project" value="UniProtKB-KW"/>
</dbReference>
<evidence type="ECO:0000256" key="1">
    <source>
        <dbReference type="ARBA" id="ARBA00022670"/>
    </source>
</evidence>
<dbReference type="Pfam" id="PF14223">
    <property type="entry name" value="Retrotran_gag_2"/>
    <property type="match status" value="1"/>
</dbReference>
<evidence type="ECO:0000256" key="2">
    <source>
        <dbReference type="SAM" id="MobiDB-lite"/>
    </source>
</evidence>
<keyword evidence="5" id="KW-1185">Reference proteome</keyword>
<dbReference type="SUPFAM" id="SSF53098">
    <property type="entry name" value="Ribonuclease H-like"/>
    <property type="match status" value="1"/>
</dbReference>
<protein>
    <recommendedName>
        <fullName evidence="3">Integrase catalytic domain-containing protein</fullName>
    </recommendedName>
</protein>
<dbReference type="Proteomes" id="UP001237642">
    <property type="component" value="Unassembled WGS sequence"/>
</dbReference>
<accession>A0AAD8MB51</accession>
<dbReference type="InterPro" id="IPR054722">
    <property type="entry name" value="PolX-like_BBD"/>
</dbReference>
<proteinExistence type="predicted"/>
<dbReference type="Gene3D" id="3.30.420.10">
    <property type="entry name" value="Ribonuclease H-like superfamily/Ribonuclease H"/>
    <property type="match status" value="1"/>
</dbReference>
<organism evidence="4 5">
    <name type="scientific">Heracleum sosnowskyi</name>
    <dbReference type="NCBI Taxonomy" id="360622"/>
    <lineage>
        <taxon>Eukaryota</taxon>
        <taxon>Viridiplantae</taxon>
        <taxon>Streptophyta</taxon>
        <taxon>Embryophyta</taxon>
        <taxon>Tracheophyta</taxon>
        <taxon>Spermatophyta</taxon>
        <taxon>Magnoliopsida</taxon>
        <taxon>eudicotyledons</taxon>
        <taxon>Gunneridae</taxon>
        <taxon>Pentapetalae</taxon>
        <taxon>asterids</taxon>
        <taxon>campanulids</taxon>
        <taxon>Apiales</taxon>
        <taxon>Apiaceae</taxon>
        <taxon>Apioideae</taxon>
        <taxon>apioid superclade</taxon>
        <taxon>Tordylieae</taxon>
        <taxon>Tordyliinae</taxon>
        <taxon>Heracleum</taxon>
    </lineage>
</organism>
<dbReference type="GO" id="GO:0008233">
    <property type="term" value="F:peptidase activity"/>
    <property type="evidence" value="ECO:0007669"/>
    <property type="project" value="UniProtKB-KW"/>
</dbReference>
<dbReference type="Pfam" id="PF13976">
    <property type="entry name" value="gag_pre-integrs"/>
    <property type="match status" value="1"/>
</dbReference>
<dbReference type="InterPro" id="IPR039537">
    <property type="entry name" value="Retrotran_Ty1/copia-like"/>
</dbReference>
<dbReference type="Pfam" id="PF00665">
    <property type="entry name" value="rve"/>
    <property type="match status" value="1"/>
</dbReference>
<feature type="domain" description="Integrase catalytic" evidence="3">
    <location>
        <begin position="883"/>
        <end position="986"/>
    </location>
</feature>
<evidence type="ECO:0000313" key="5">
    <source>
        <dbReference type="Proteomes" id="UP001237642"/>
    </source>
</evidence>
<feature type="region of interest" description="Disordered" evidence="2">
    <location>
        <begin position="635"/>
        <end position="659"/>
    </location>
</feature>
<dbReference type="PANTHER" id="PTHR42648">
    <property type="entry name" value="TRANSPOSASE, PUTATIVE-RELATED"/>
    <property type="match status" value="1"/>
</dbReference>
<gene>
    <name evidence="4" type="ORF">POM88_041878</name>
</gene>
<sequence>MSTTHKVGTVKIPMFSKEHYPMWKKKMFMFLQVANVKYLGVLKNGTKLPMIVEEEQLENDVVTRAARMYPKDPKDYTADEKEDATLDACLQLILVYCLDPIMHNHVLNCVTAKHIWDTIEIINEGTQEVRENKLEILTSSYEHFRSNPGEGISEVFERYNKLINDLNLNGKHYTIKEINKKFLLTLPSHLEHRISAIREAGDLGEISLKRLYGVLKTYELEQIQQKEIYGTGKIASTSTALTTEVPQKLEVKAVQPSSSDTDVIVAEYGLTSNDQSGGDFYSLEELDQLEDGDLAMIVRNTRGGYKTGTVERSTIRCYNYNELGHFATECKKPKQVRRNSFDSNKKNKIGKAYVAEGKSWDDTDSDEEAGEIGNLALMANEASTSSSFMSEVKFTNTEMIYHLSTIVSCARRENDRIILLNTTLENEVKELKLVHVNQDELTKKIAFLENRVKCYIQLETILKNQISELKVKANAYYNSCKTAKEIINKQTIGHTIGIGYDYNESIGELSINTPNRVSAEERGVPYVLKGIETPFFKESLADPLNEYSIIIQEEIRMEDRAFDLDQSNKCMTDKPVKVVSATKTKSDIHKVDQNNCRTNMPAINLSHKACGVVNCMSCAFNVMYVYFNSKHVSDNKTAPRQHVNNKKHVRSNSTSPPKTRVDAFIPKPTQKCVKAGYKWKRSFVKEGVAQVNRVMWILDSGCSRHMTGDRALLSNVVEKAGPDVTFGDNNKGITRGYGCLEFGNVIIQDVSIVEGLKFNLLSINHFCDRGYVVSSEREKCQILHKKNGKHALQGVRKGDLFIADLHSGSKDEVTCFYVKASSDESWLCPKKMSHLNFKTMNSLVKRELVRGLPQMEFTQEGLCEACHKGKSKKASHKGTDTSLITEPHQLLHMDLFGPTSVMSMSKKQYALVIVDDYSKYTWVLFLHSKDETPQMVIDHIKLIELDSRFPIRAIRSDNGTEFKNAVLNDFCADKGITRQYSAPRTP</sequence>
<reference evidence="4" key="1">
    <citation type="submission" date="2023-02" db="EMBL/GenBank/DDBJ databases">
        <title>Genome of toxic invasive species Heracleum sosnowskyi carries increased number of genes despite the absence of recent whole-genome duplications.</title>
        <authorList>
            <person name="Schelkunov M."/>
            <person name="Shtratnikova V."/>
            <person name="Makarenko M."/>
            <person name="Klepikova A."/>
            <person name="Omelchenko D."/>
            <person name="Novikova G."/>
            <person name="Obukhova E."/>
            <person name="Bogdanov V."/>
            <person name="Penin A."/>
            <person name="Logacheva M."/>
        </authorList>
    </citation>
    <scope>NUCLEOTIDE SEQUENCE</scope>
    <source>
        <strain evidence="4">Hsosn_3</strain>
        <tissue evidence="4">Leaf</tissue>
    </source>
</reference>
<dbReference type="GO" id="GO:0008270">
    <property type="term" value="F:zinc ion binding"/>
    <property type="evidence" value="ECO:0007669"/>
    <property type="project" value="InterPro"/>
</dbReference>
<keyword evidence="1" id="KW-0645">Protease</keyword>
<dbReference type="PANTHER" id="PTHR42648:SF32">
    <property type="entry name" value="RIBONUCLEASE H-LIKE DOMAIN, GAG-PRE-INTEGRASE DOMAIN PROTEIN-RELATED"/>
    <property type="match status" value="1"/>
</dbReference>
<dbReference type="AlphaFoldDB" id="A0AAD8MB51"/>
<name>A0AAD8MB51_9APIA</name>
<dbReference type="GO" id="GO:0003676">
    <property type="term" value="F:nucleic acid binding"/>
    <property type="evidence" value="ECO:0007669"/>
    <property type="project" value="InterPro"/>
</dbReference>
<dbReference type="PROSITE" id="PS50994">
    <property type="entry name" value="INTEGRASE"/>
    <property type="match status" value="1"/>
</dbReference>
<dbReference type="Pfam" id="PF22936">
    <property type="entry name" value="Pol_BBD"/>
    <property type="match status" value="1"/>
</dbReference>
<dbReference type="InterPro" id="IPR012337">
    <property type="entry name" value="RNaseH-like_sf"/>
</dbReference>
<comment type="caution">
    <text evidence="4">The sequence shown here is derived from an EMBL/GenBank/DDBJ whole genome shotgun (WGS) entry which is preliminary data.</text>
</comment>
<dbReference type="InterPro" id="IPR036875">
    <property type="entry name" value="Znf_CCHC_sf"/>
</dbReference>
<dbReference type="SUPFAM" id="SSF57756">
    <property type="entry name" value="Retrovirus zinc finger-like domains"/>
    <property type="match status" value="1"/>
</dbReference>
<evidence type="ECO:0000259" key="3">
    <source>
        <dbReference type="PROSITE" id="PS50994"/>
    </source>
</evidence>
<keyword evidence="1" id="KW-0378">Hydrolase</keyword>
<dbReference type="InterPro" id="IPR036397">
    <property type="entry name" value="RNaseH_sf"/>
</dbReference>